<proteinExistence type="predicted"/>
<reference evidence="1" key="1">
    <citation type="submission" date="2019-04" db="EMBL/GenBank/DDBJ databases">
        <title>Microbes associate with the intestines of laboratory mice.</title>
        <authorList>
            <person name="Navarre W."/>
            <person name="Wong E."/>
            <person name="Huang K."/>
            <person name="Tropini C."/>
            <person name="Ng K."/>
            <person name="Yu B."/>
        </authorList>
    </citation>
    <scope>NUCLEOTIDE SEQUENCE</scope>
    <source>
        <strain evidence="1">NM01_1-7b</strain>
    </source>
</reference>
<name>A0AC61RMX9_9FIRM</name>
<dbReference type="Proteomes" id="UP000304953">
    <property type="component" value="Unassembled WGS sequence"/>
</dbReference>
<gene>
    <name evidence="1" type="ORF">E5329_26960</name>
</gene>
<organism evidence="1 2">
    <name type="scientific">Petralouisia muris</name>
    <dbReference type="NCBI Taxonomy" id="3032872"/>
    <lineage>
        <taxon>Bacteria</taxon>
        <taxon>Bacillati</taxon>
        <taxon>Bacillota</taxon>
        <taxon>Clostridia</taxon>
        <taxon>Lachnospirales</taxon>
        <taxon>Lachnospiraceae</taxon>
        <taxon>Petralouisia</taxon>
    </lineage>
</organism>
<comment type="caution">
    <text evidence="1">The sequence shown here is derived from an EMBL/GenBank/DDBJ whole genome shotgun (WGS) entry which is preliminary data.</text>
</comment>
<sequence length="177" mass="20940">MRRQCKKIIIYGSIYLVLLGGLVFVFGELFDIESFIGDDMAQIGRGSLWEAIRIAYNNLKNFLGYLLIYPLYPLMYLKDLIFTSWMVVVSFRMQGVRDTFFLLLPHAVLEIPNFILFTYLSFLNFKSFWKEKNVTGKVYVGRIWKYRYHYLVCFALLLVASLVEGLVTKKMYWLFIN</sequence>
<evidence type="ECO:0000313" key="2">
    <source>
        <dbReference type="Proteomes" id="UP000304953"/>
    </source>
</evidence>
<dbReference type="EMBL" id="SRYA01000119">
    <property type="protein sequence ID" value="TGY87128.1"/>
    <property type="molecule type" value="Genomic_DNA"/>
</dbReference>
<evidence type="ECO:0000313" key="1">
    <source>
        <dbReference type="EMBL" id="TGY87128.1"/>
    </source>
</evidence>
<protein>
    <submittedName>
        <fullName evidence="1">Uncharacterized protein</fullName>
    </submittedName>
</protein>
<accession>A0AC61RMX9</accession>
<keyword evidence="2" id="KW-1185">Reference proteome</keyword>